<sequence>MGSYRELPKHIGLCQISFKNPPKVRISQICEGEEENTREEAENVPMSSLSYALSLQMPPLSSGAIVAVVRPISFNM</sequence>
<protein>
    <submittedName>
        <fullName evidence="1">Uncharacterized protein</fullName>
    </submittedName>
</protein>
<accession>A0A9I9DP93</accession>
<dbReference type="EnsemblPlants" id="MELO3C021885.2.1">
    <property type="protein sequence ID" value="MELO3C021885.2.1"/>
    <property type="gene ID" value="MELO3C021885.2"/>
</dbReference>
<name>A0A9I9DP93_CUCME</name>
<dbReference type="AlphaFoldDB" id="A0A9I9DP93"/>
<proteinExistence type="predicted"/>
<dbReference type="Gramene" id="MELO3C021885.2.1">
    <property type="protein sequence ID" value="MELO3C021885.2.1"/>
    <property type="gene ID" value="MELO3C021885.2"/>
</dbReference>
<evidence type="ECO:0000313" key="1">
    <source>
        <dbReference type="EnsemblPlants" id="MELO3C021885.2.1"/>
    </source>
</evidence>
<organism evidence="1">
    <name type="scientific">Cucumis melo</name>
    <name type="common">Muskmelon</name>
    <dbReference type="NCBI Taxonomy" id="3656"/>
    <lineage>
        <taxon>Eukaryota</taxon>
        <taxon>Viridiplantae</taxon>
        <taxon>Streptophyta</taxon>
        <taxon>Embryophyta</taxon>
        <taxon>Tracheophyta</taxon>
        <taxon>Spermatophyta</taxon>
        <taxon>Magnoliopsida</taxon>
        <taxon>eudicotyledons</taxon>
        <taxon>Gunneridae</taxon>
        <taxon>Pentapetalae</taxon>
        <taxon>rosids</taxon>
        <taxon>fabids</taxon>
        <taxon>Cucurbitales</taxon>
        <taxon>Cucurbitaceae</taxon>
        <taxon>Benincaseae</taxon>
        <taxon>Cucumis</taxon>
    </lineage>
</organism>
<reference evidence="1" key="1">
    <citation type="submission" date="2023-03" db="UniProtKB">
        <authorList>
            <consortium name="EnsemblPlants"/>
        </authorList>
    </citation>
    <scope>IDENTIFICATION</scope>
</reference>